<keyword evidence="2 5" id="KW-0812">Transmembrane</keyword>
<evidence type="ECO:0000313" key="7">
    <source>
        <dbReference type="EMBL" id="TWI95897.1"/>
    </source>
</evidence>
<evidence type="ECO:0000256" key="3">
    <source>
        <dbReference type="ARBA" id="ARBA00022989"/>
    </source>
</evidence>
<keyword evidence="4 5" id="KW-0472">Membrane</keyword>
<feature type="transmembrane region" description="Helical" evidence="5">
    <location>
        <begin position="12"/>
        <end position="32"/>
    </location>
</feature>
<dbReference type="OrthoDB" id="670056at2"/>
<proteinExistence type="predicted"/>
<evidence type="ECO:0000256" key="5">
    <source>
        <dbReference type="SAM" id="Phobius"/>
    </source>
</evidence>
<comment type="subcellular location">
    <subcellularLocation>
        <location evidence="1">Membrane</location>
        <topology evidence="1">Multi-pass membrane protein</topology>
    </subcellularLocation>
</comment>
<feature type="domain" description="Integral membrane bound transporter" evidence="6">
    <location>
        <begin position="28"/>
        <end position="148"/>
    </location>
</feature>
<accession>A0A562TQN5</accession>
<organism evidence="7 8">
    <name type="scientific">Mucilaginibacter frigoritolerans</name>
    <dbReference type="NCBI Taxonomy" id="652788"/>
    <lineage>
        <taxon>Bacteria</taxon>
        <taxon>Pseudomonadati</taxon>
        <taxon>Bacteroidota</taxon>
        <taxon>Sphingobacteriia</taxon>
        <taxon>Sphingobacteriales</taxon>
        <taxon>Sphingobacteriaceae</taxon>
        <taxon>Mucilaginibacter</taxon>
    </lineage>
</organism>
<dbReference type="AlphaFoldDB" id="A0A562TQN5"/>
<dbReference type="GO" id="GO:0016020">
    <property type="term" value="C:membrane"/>
    <property type="evidence" value="ECO:0007669"/>
    <property type="project" value="UniProtKB-SubCell"/>
</dbReference>
<dbReference type="RefSeq" id="WP_144915617.1">
    <property type="nucleotide sequence ID" value="NZ_VLLI01000014.1"/>
</dbReference>
<dbReference type="Proteomes" id="UP000317010">
    <property type="component" value="Unassembled WGS sequence"/>
</dbReference>
<sequence length="164" mass="18142">MIINPFDKKQIAPNSIYIIKCLVGVIICYIPYVLFPQYPFYWAIVSVALVLSPDHSTTQAYNRIKANVLGCLVGICLYPLQLPDLLILCIGVTLTICIGLAFNVKDAIRSALAGLVIVTIQAERSKHWYIAVERLMCVVSGCVVALLVTLLFNLILSKTKIKTD</sequence>
<protein>
    <submittedName>
        <fullName evidence="7">Fusaric acid resistance family protein</fullName>
    </submittedName>
</protein>
<dbReference type="InterPro" id="IPR049453">
    <property type="entry name" value="Memb_transporter_dom"/>
</dbReference>
<dbReference type="Pfam" id="PF13515">
    <property type="entry name" value="FUSC_2"/>
    <property type="match status" value="1"/>
</dbReference>
<keyword evidence="8" id="KW-1185">Reference proteome</keyword>
<comment type="caution">
    <text evidence="7">The sequence shown here is derived from an EMBL/GenBank/DDBJ whole genome shotgun (WGS) entry which is preliminary data.</text>
</comment>
<gene>
    <name evidence="7" type="ORF">JN11_04172</name>
</gene>
<keyword evidence="3 5" id="KW-1133">Transmembrane helix</keyword>
<feature type="transmembrane region" description="Helical" evidence="5">
    <location>
        <begin position="135"/>
        <end position="156"/>
    </location>
</feature>
<dbReference type="EMBL" id="VLLI01000014">
    <property type="protein sequence ID" value="TWI95897.1"/>
    <property type="molecule type" value="Genomic_DNA"/>
</dbReference>
<reference evidence="7 8" key="1">
    <citation type="submission" date="2019-07" db="EMBL/GenBank/DDBJ databases">
        <title>Genomic Encyclopedia of Archaeal and Bacterial Type Strains, Phase II (KMG-II): from individual species to whole genera.</title>
        <authorList>
            <person name="Goeker M."/>
        </authorList>
    </citation>
    <scope>NUCLEOTIDE SEQUENCE [LARGE SCALE GENOMIC DNA]</scope>
    <source>
        <strain evidence="7 8">ATCC BAA-1854</strain>
    </source>
</reference>
<name>A0A562TQN5_9SPHI</name>
<evidence type="ECO:0000256" key="4">
    <source>
        <dbReference type="ARBA" id="ARBA00023136"/>
    </source>
</evidence>
<evidence type="ECO:0000256" key="2">
    <source>
        <dbReference type="ARBA" id="ARBA00022692"/>
    </source>
</evidence>
<evidence type="ECO:0000256" key="1">
    <source>
        <dbReference type="ARBA" id="ARBA00004141"/>
    </source>
</evidence>
<evidence type="ECO:0000259" key="6">
    <source>
        <dbReference type="Pfam" id="PF13515"/>
    </source>
</evidence>
<feature type="transmembrane region" description="Helical" evidence="5">
    <location>
        <begin position="68"/>
        <end position="101"/>
    </location>
</feature>
<evidence type="ECO:0000313" key="8">
    <source>
        <dbReference type="Proteomes" id="UP000317010"/>
    </source>
</evidence>